<evidence type="ECO:0000313" key="1">
    <source>
        <dbReference type="EMBL" id="KAK8885609.1"/>
    </source>
</evidence>
<dbReference type="Proteomes" id="UP001470230">
    <property type="component" value="Unassembled WGS sequence"/>
</dbReference>
<accession>A0ABR2K3I4</accession>
<sequence length="1165" mass="133588">MIGEILNLANLITADLNETFIHCDAQKYNDVVITATIMKKDNLYLITESKTLSQPIVCNIDRDFKKSKFVFISPRLNQIIWINHESKYYIISITKLLKFINPEKIEGIPENSPFNLSSFFHSNTSFQLNESRPDIKGQLTFQVLSASWWEPNQSNSFVVFAEKNGIHILHVNHPESSLKSYPHNDISHILFNRSEDKLNVTLFTSISCHLYTYSYENGSIVLNQQYIPLQFNPALPFFVQQNSAQNVALQKKSNYQSKYDINNTSNDSLSSQNNNWLYYILQGKLSFFDSDYNDVEITEFQSDSKTTTSIIITRHLIFYCDKCDDDNYKVFARFINPDHNPIVILEQKADIYLISFDDDEVFLNTQNSIIHVSLKKEMIDDIFARLVFNKHLDDAIFIGTGLQLSIPYLFQYIINEYVKQKNYTGAFEIMQHEKCDLRDTLLRFLQNGLDRLALHVALTNHKQPMIEKSIPLFADRVILKNSAFYSFTRSMEQIFGKTNYLLPPEEFSKSSLFSDYKSNDPKLLAKIPLALQFRYNISFGIENDDIDTLKSASKIDLHIYRNFSLSAAYKSLLNQYRAMIDTKEVLITKYVDQICTNLAFFQDSVIFLSDKLYIGNQPVLEIPFEISSFAVKGKTLYVTDQLLNVYKTELPRIDFIEMHDIHPSMKIESNDEIAVFLSISGDLFFENGDSVDGEYIDIALGKDYVYAVDDQGDFYSISIQGQEADIKNDESRTSFESDIINTPDGYDCSHLNNRNNKVRHEVRKKLTNHFIHAVAAAENIPILIASRELIIIDSKEYKIAPFECSTSGREECYIGGSGSIIVINQDGVIEKTIEYNQRIGSLISIKKSKINGNLILLGSASSPMELLNEPIPSVDNPSFGELKLIASSRYNEKFLLKLFDKDPFRTFFYAIFAKWDKISECSPAGIKSLQPYINDFSEEGASHIFHSLLANQQNKSDNDNDQHQKTENLDGISYHISSEMIKSKYARKNFLENPDDLKKLTRKQLFSILPEPSTIRDISSNTTSSSHGQISLMSLEKSSSSAMILSSKSIDKVPKRSISESSRRIKFCDKNIIELDSVSEKLLQWSVHPTIVPSRRFKEGKLFVFNCNHILNSNEMLQNVNQVKKLLNSKKLPNTEKLVFNVYLLPKIPAQCPKCLLQRLEAYFK</sequence>
<comment type="caution">
    <text evidence="1">The sequence shown here is derived from an EMBL/GenBank/DDBJ whole genome shotgun (WGS) entry which is preliminary data.</text>
</comment>
<evidence type="ECO:0000313" key="2">
    <source>
        <dbReference type="Proteomes" id="UP001470230"/>
    </source>
</evidence>
<organism evidence="1 2">
    <name type="scientific">Tritrichomonas musculus</name>
    <dbReference type="NCBI Taxonomy" id="1915356"/>
    <lineage>
        <taxon>Eukaryota</taxon>
        <taxon>Metamonada</taxon>
        <taxon>Parabasalia</taxon>
        <taxon>Tritrichomonadida</taxon>
        <taxon>Tritrichomonadidae</taxon>
        <taxon>Tritrichomonas</taxon>
    </lineage>
</organism>
<gene>
    <name evidence="1" type="ORF">M9Y10_041059</name>
</gene>
<reference evidence="1 2" key="1">
    <citation type="submission" date="2024-04" db="EMBL/GenBank/DDBJ databases">
        <title>Tritrichomonas musculus Genome.</title>
        <authorList>
            <person name="Alves-Ferreira E."/>
            <person name="Grigg M."/>
            <person name="Lorenzi H."/>
            <person name="Galac M."/>
        </authorList>
    </citation>
    <scope>NUCLEOTIDE SEQUENCE [LARGE SCALE GENOMIC DNA]</scope>
    <source>
        <strain evidence="1 2">EAF2021</strain>
    </source>
</reference>
<keyword evidence="2" id="KW-1185">Reference proteome</keyword>
<dbReference type="EMBL" id="JAPFFF010000007">
    <property type="protein sequence ID" value="KAK8885609.1"/>
    <property type="molecule type" value="Genomic_DNA"/>
</dbReference>
<proteinExistence type="predicted"/>
<name>A0ABR2K3I4_9EUKA</name>
<evidence type="ECO:0008006" key="3">
    <source>
        <dbReference type="Google" id="ProtNLM"/>
    </source>
</evidence>
<protein>
    <recommendedName>
        <fullName evidence="3">Cleavage/polyadenylation specificity factor A subunit C-terminal domain-containing protein</fullName>
    </recommendedName>
</protein>